<keyword evidence="7" id="KW-1185">Reference proteome</keyword>
<evidence type="ECO:0000256" key="2">
    <source>
        <dbReference type="ARBA" id="ARBA00023134"/>
    </source>
</evidence>
<dbReference type="GO" id="GO:0005874">
    <property type="term" value="C:microtubule"/>
    <property type="evidence" value="ECO:0007669"/>
    <property type="project" value="TreeGrafter"/>
</dbReference>
<dbReference type="AlphaFoldDB" id="A0AAU9JWT0"/>
<dbReference type="PANTHER" id="PTHR11566:SF21">
    <property type="entry name" value="DYNAMIN RELATED PROTEIN 1, ISOFORM A"/>
    <property type="match status" value="1"/>
</dbReference>
<dbReference type="InterPro" id="IPR030381">
    <property type="entry name" value="G_DYNAMIN_dom"/>
</dbReference>
<reference evidence="6" key="1">
    <citation type="submission" date="2021-09" db="EMBL/GenBank/DDBJ databases">
        <authorList>
            <consortium name="AG Swart"/>
            <person name="Singh M."/>
            <person name="Singh A."/>
            <person name="Seah K."/>
            <person name="Emmerich C."/>
        </authorList>
    </citation>
    <scope>NUCLEOTIDE SEQUENCE</scope>
    <source>
        <strain evidence="6">ATCC30299</strain>
    </source>
</reference>
<dbReference type="Pfam" id="PF01031">
    <property type="entry name" value="Dynamin_M"/>
    <property type="match status" value="1"/>
</dbReference>
<dbReference type="InterPro" id="IPR020850">
    <property type="entry name" value="GED_dom"/>
</dbReference>
<dbReference type="Pfam" id="PF02212">
    <property type="entry name" value="GED"/>
    <property type="match status" value="1"/>
</dbReference>
<dbReference type="Pfam" id="PF00350">
    <property type="entry name" value="Dynamin_N"/>
    <property type="match status" value="1"/>
</dbReference>
<dbReference type="SMART" id="SM00302">
    <property type="entry name" value="GED"/>
    <property type="match status" value="1"/>
</dbReference>
<feature type="region of interest" description="Disordered" evidence="3">
    <location>
        <begin position="542"/>
        <end position="580"/>
    </location>
</feature>
<keyword evidence="1" id="KW-0547">Nucleotide-binding</keyword>
<dbReference type="GO" id="GO:0003924">
    <property type="term" value="F:GTPase activity"/>
    <property type="evidence" value="ECO:0007669"/>
    <property type="project" value="InterPro"/>
</dbReference>
<evidence type="ECO:0000256" key="1">
    <source>
        <dbReference type="ARBA" id="ARBA00022741"/>
    </source>
</evidence>
<evidence type="ECO:0000313" key="7">
    <source>
        <dbReference type="Proteomes" id="UP001162131"/>
    </source>
</evidence>
<keyword evidence="2" id="KW-0342">GTP-binding</keyword>
<gene>
    <name evidence="6" type="ORF">BSTOLATCC_MIC51044</name>
</gene>
<feature type="domain" description="Dynamin-type G" evidence="5">
    <location>
        <begin position="23"/>
        <end position="291"/>
    </location>
</feature>
<comment type="caution">
    <text evidence="6">The sequence shown here is derived from an EMBL/GenBank/DDBJ whole genome shotgun (WGS) entry which is preliminary data.</text>
</comment>
<evidence type="ECO:0000259" key="5">
    <source>
        <dbReference type="PROSITE" id="PS51718"/>
    </source>
</evidence>
<proteinExistence type="predicted"/>
<dbReference type="SMART" id="SM00053">
    <property type="entry name" value="DYNc"/>
    <property type="match status" value="1"/>
</dbReference>
<dbReference type="InterPro" id="IPR000375">
    <property type="entry name" value="Dynamin_stalk"/>
</dbReference>
<evidence type="ECO:0000259" key="4">
    <source>
        <dbReference type="PROSITE" id="PS51388"/>
    </source>
</evidence>
<dbReference type="GO" id="GO:0008017">
    <property type="term" value="F:microtubule binding"/>
    <property type="evidence" value="ECO:0007669"/>
    <property type="project" value="TreeGrafter"/>
</dbReference>
<evidence type="ECO:0000313" key="6">
    <source>
        <dbReference type="EMBL" id="CAG9330454.1"/>
    </source>
</evidence>
<dbReference type="GO" id="GO:0005737">
    <property type="term" value="C:cytoplasm"/>
    <property type="evidence" value="ECO:0007669"/>
    <property type="project" value="TreeGrafter"/>
</dbReference>
<dbReference type="InterPro" id="IPR001401">
    <property type="entry name" value="Dynamin_GTPase"/>
</dbReference>
<dbReference type="PRINTS" id="PR00195">
    <property type="entry name" value="DYNAMIN"/>
</dbReference>
<feature type="domain" description="GED" evidence="4">
    <location>
        <begin position="586"/>
        <end position="677"/>
    </location>
</feature>
<sequence>MEKLIPLFNKLQEVLISANISHIISLPQIVVVGSQSSGKSSVLESIVGRDFLPRGSGIVTKCPLRLKLVKSQETHEYGIFKHIPDTFFDNFDDIREEIKNRTADLVGNGKSISTKPIELTIYSPNVLDITLVDLPGIVKISVSGQSNDIEQSIRNMIIEYISNPDTIILAISAANNDLANSDALQLAHHVDPNGERTIGVLTKIDIMDRGTDAIDMLNGAVFPLRLGYVGVMCRSQEDINRNVTMKKHLLKEEKFFRESPVYGRYADRLGIKYLTMRLNKILQTHINNSIPAIKKKVHDELEANLEKLKEYGEALSSRDAKTGVLLSVIQKVAKSFQENIEGKNVRNVTEELMGGARINYIFHQIFVSGISKIDPLQELNDQKIRTAVMNATGLGSSLFVPESAFEILIKSQIPRLHEPSLNCMNLIYEELKSIMSKIEIPELERFKKLKDAVSEVINQLLASRLKPTRKMIDRLIDVEGAYINTHHPQFIGGSKALVTAQSQLRPAAQEPLIDKSILPQPIIQKKKEETIMTSSSWFSFRAQDAPKSDQEEEKIPEKPKISFDFVGPPSNLQPSSKMTPEEKEQIEMIKILIKSYFDIVRVNIGDLVPKTIMGFLVNRSKDELQRELVKKLYKEEQCDELLEESDGITQEREKAHEAADGLRKAIHILNEVREYKISE</sequence>
<dbReference type="CDD" id="cd08771">
    <property type="entry name" value="DLP_1"/>
    <property type="match status" value="1"/>
</dbReference>
<name>A0AAU9JWT0_9CILI</name>
<dbReference type="SUPFAM" id="SSF52540">
    <property type="entry name" value="P-loop containing nucleoside triphosphate hydrolases"/>
    <property type="match status" value="1"/>
</dbReference>
<evidence type="ECO:0000256" key="3">
    <source>
        <dbReference type="SAM" id="MobiDB-lite"/>
    </source>
</evidence>
<dbReference type="Gene3D" id="3.40.50.300">
    <property type="entry name" value="P-loop containing nucleotide triphosphate hydrolases"/>
    <property type="match status" value="1"/>
</dbReference>
<dbReference type="GO" id="GO:0005525">
    <property type="term" value="F:GTP binding"/>
    <property type="evidence" value="ECO:0007669"/>
    <property type="project" value="InterPro"/>
</dbReference>
<dbReference type="InterPro" id="IPR027417">
    <property type="entry name" value="P-loop_NTPase"/>
</dbReference>
<organism evidence="6 7">
    <name type="scientific">Blepharisma stoltei</name>
    <dbReference type="NCBI Taxonomy" id="1481888"/>
    <lineage>
        <taxon>Eukaryota</taxon>
        <taxon>Sar</taxon>
        <taxon>Alveolata</taxon>
        <taxon>Ciliophora</taxon>
        <taxon>Postciliodesmatophora</taxon>
        <taxon>Heterotrichea</taxon>
        <taxon>Heterotrichida</taxon>
        <taxon>Blepharismidae</taxon>
        <taxon>Blepharisma</taxon>
    </lineage>
</organism>
<accession>A0AAU9JWT0</accession>
<dbReference type="PROSITE" id="PS51718">
    <property type="entry name" value="G_DYNAMIN_2"/>
    <property type="match status" value="1"/>
</dbReference>
<dbReference type="PROSITE" id="PS51388">
    <property type="entry name" value="GED"/>
    <property type="match status" value="1"/>
</dbReference>
<dbReference type="PANTHER" id="PTHR11566">
    <property type="entry name" value="DYNAMIN"/>
    <property type="match status" value="1"/>
</dbReference>
<dbReference type="GO" id="GO:0016020">
    <property type="term" value="C:membrane"/>
    <property type="evidence" value="ECO:0007669"/>
    <property type="project" value="TreeGrafter"/>
</dbReference>
<dbReference type="InterPro" id="IPR045063">
    <property type="entry name" value="Dynamin_N"/>
</dbReference>
<dbReference type="EMBL" id="CAJZBQ010000051">
    <property type="protein sequence ID" value="CAG9330454.1"/>
    <property type="molecule type" value="Genomic_DNA"/>
</dbReference>
<dbReference type="FunFam" id="3.40.50.300:FF:001027">
    <property type="entry name" value="dynamin-related protein 3A"/>
    <property type="match status" value="1"/>
</dbReference>
<dbReference type="InterPro" id="IPR022812">
    <property type="entry name" value="Dynamin"/>
</dbReference>
<dbReference type="Proteomes" id="UP001162131">
    <property type="component" value="Unassembled WGS sequence"/>
</dbReference>
<dbReference type="InterPro" id="IPR003130">
    <property type="entry name" value="GED"/>
</dbReference>
<feature type="compositionally biased region" description="Basic and acidic residues" evidence="3">
    <location>
        <begin position="544"/>
        <end position="561"/>
    </location>
</feature>
<protein>
    <submittedName>
        <fullName evidence="6">Uncharacterized protein</fullName>
    </submittedName>
</protein>
<dbReference type="Gene3D" id="1.20.120.1240">
    <property type="entry name" value="Dynamin, middle domain"/>
    <property type="match status" value="1"/>
</dbReference>